<dbReference type="AlphaFoldDB" id="A0ABD3UVG4"/>
<feature type="chain" id="PRO_5044725073" description="Laccase" evidence="5">
    <location>
        <begin position="19"/>
        <end position="685"/>
    </location>
</feature>
<evidence type="ECO:0000256" key="2">
    <source>
        <dbReference type="ARBA" id="ARBA00022723"/>
    </source>
</evidence>
<evidence type="ECO:0008006" key="12">
    <source>
        <dbReference type="Google" id="ProtNLM"/>
    </source>
</evidence>
<evidence type="ECO:0000259" key="7">
    <source>
        <dbReference type="Pfam" id="PF07731"/>
    </source>
</evidence>
<dbReference type="GO" id="GO:0016491">
    <property type="term" value="F:oxidoreductase activity"/>
    <property type="evidence" value="ECO:0007669"/>
    <property type="project" value="UniProtKB-KW"/>
</dbReference>
<protein>
    <recommendedName>
        <fullName evidence="12">Laccase</fullName>
    </recommendedName>
</protein>
<keyword evidence="5" id="KW-0732">Signal</keyword>
<comment type="similarity">
    <text evidence="1">Belongs to the multicopper oxidase family.</text>
</comment>
<dbReference type="Pfam" id="PF07731">
    <property type="entry name" value="Cu-oxidase_2"/>
    <property type="match status" value="1"/>
</dbReference>
<dbReference type="PANTHER" id="PTHR11709:SF394">
    <property type="entry name" value="FI03373P-RELATED"/>
    <property type="match status" value="1"/>
</dbReference>
<dbReference type="InterPro" id="IPR045087">
    <property type="entry name" value="Cu-oxidase_fam"/>
</dbReference>
<keyword evidence="2" id="KW-0479">Metal-binding</keyword>
<dbReference type="Pfam" id="PF00394">
    <property type="entry name" value="Cu-oxidase"/>
    <property type="match status" value="1"/>
</dbReference>
<dbReference type="SUPFAM" id="SSF49503">
    <property type="entry name" value="Cupredoxins"/>
    <property type="match status" value="3"/>
</dbReference>
<dbReference type="PROSITE" id="PS00079">
    <property type="entry name" value="MULTICOPPER_OXIDASE1"/>
    <property type="match status" value="1"/>
</dbReference>
<dbReference type="EMBL" id="JBJQND010000015">
    <property type="protein sequence ID" value="KAL3853426.1"/>
    <property type="molecule type" value="Genomic_DNA"/>
</dbReference>
<dbReference type="PROSITE" id="PS00080">
    <property type="entry name" value="MULTICOPPER_OXIDASE2"/>
    <property type="match status" value="1"/>
</dbReference>
<keyword evidence="11" id="KW-1185">Reference proteome</keyword>
<dbReference type="CDD" id="cd13858">
    <property type="entry name" value="CuRO_1_tcLCC2_insect_like"/>
    <property type="match status" value="1"/>
</dbReference>
<sequence length="685" mass="77071">MALWLFIIAFVTTMGTIAVCNECTIQHTECEFFLNVDHRLTMMRDGDLVYAKAGNLYRYDVNDTSKAKPIHMEDVITGDGWEKPRLVGAVNGKMPGPTIVVYEGQSVIVHVTNSLVNEGLTIHWHGLTQKGTPWMDGVPFITQCPILPGQTFTYKFKAEPRGTHWYHSHLGTQRTMGIFGALIIRERKYHKEDEHSMTIMEYNHDMDSVMSYMKDVHGLYHGRTPAVRSKAIDGTAFDVFHFHSALINGRGRFNDPETGDNNGAPLEVFHVMQGKSYRFRVVAAGSMLAFRISVDQHQLLLVASDGHDLEHVAVESFIINPGESFDFILVANRIVSNYWIRAETLEIHKHHRTEAILRYHGALITEPTTSRKTCSASSRCLVANCPYLLYPPSHYTDCLTFNDLNGAAGNEPPPRSHEHHFEEHFLNFGIPGENPASVNGIVFKSPTVSALTQPTEGIFPCTKQHCGEDRMCTCTHAVDITHGNVVQLVFTNMGLGKGQPHPIHLHGHSFYVMKMGYGKYDNITAKIIGENLDVNCRGNKNREKSYCNNPTWSDRSWIKGNVPGLKFEKAPLKDTLVVPSGGYAVVRFRADNPGLWVMHCHMEVHHLEGMRLLLNESFNHVPKPPNGFPVCGNFLYSTNTPERKTFKDDKGIYSSLAGERVRHFEIIFVLGFEIVFVSALLPTLR</sequence>
<dbReference type="Pfam" id="PF07732">
    <property type="entry name" value="Cu-oxidase_3"/>
    <property type="match status" value="1"/>
</dbReference>
<dbReference type="PANTHER" id="PTHR11709">
    <property type="entry name" value="MULTI-COPPER OXIDASE"/>
    <property type="match status" value="1"/>
</dbReference>
<evidence type="ECO:0000256" key="3">
    <source>
        <dbReference type="ARBA" id="ARBA00023002"/>
    </source>
</evidence>
<evidence type="ECO:0000259" key="8">
    <source>
        <dbReference type="Pfam" id="PF07732"/>
    </source>
</evidence>
<dbReference type="InterPro" id="IPR033138">
    <property type="entry name" value="Cu_oxidase_CS"/>
</dbReference>
<feature type="domain" description="Plastocyanin-like" evidence="8">
    <location>
        <begin position="85"/>
        <end position="188"/>
    </location>
</feature>
<proteinExistence type="inferred from homology"/>
<dbReference type="InterPro" id="IPR008972">
    <property type="entry name" value="Cupredoxin"/>
</dbReference>
<dbReference type="InterPro" id="IPR001117">
    <property type="entry name" value="Cu-oxidase_2nd"/>
</dbReference>
<dbReference type="GO" id="GO:0046872">
    <property type="term" value="F:metal ion binding"/>
    <property type="evidence" value="ECO:0007669"/>
    <property type="project" value="UniProtKB-KW"/>
</dbReference>
<keyword evidence="3" id="KW-0560">Oxidoreductase</keyword>
<dbReference type="Gene3D" id="2.60.40.420">
    <property type="entry name" value="Cupredoxins - blue copper proteins"/>
    <property type="match status" value="3"/>
</dbReference>
<evidence type="ECO:0000256" key="5">
    <source>
        <dbReference type="SAM" id="SignalP"/>
    </source>
</evidence>
<evidence type="ECO:0000256" key="1">
    <source>
        <dbReference type="ARBA" id="ARBA00010609"/>
    </source>
</evidence>
<dbReference type="EMBL" id="JBJQND010000015">
    <property type="protein sequence ID" value="KAL3853445.1"/>
    <property type="molecule type" value="Genomic_DNA"/>
</dbReference>
<feature type="signal peptide" evidence="5">
    <location>
        <begin position="1"/>
        <end position="18"/>
    </location>
</feature>
<evidence type="ECO:0000256" key="4">
    <source>
        <dbReference type="ARBA" id="ARBA00023008"/>
    </source>
</evidence>
<dbReference type="InterPro" id="IPR011707">
    <property type="entry name" value="Cu-oxidase-like_N"/>
</dbReference>
<evidence type="ECO:0000313" key="10">
    <source>
        <dbReference type="EMBL" id="KAL3853445.1"/>
    </source>
</evidence>
<evidence type="ECO:0000313" key="11">
    <source>
        <dbReference type="Proteomes" id="UP001634394"/>
    </source>
</evidence>
<evidence type="ECO:0000313" key="9">
    <source>
        <dbReference type="EMBL" id="KAL3853426.1"/>
    </source>
</evidence>
<dbReference type="CDD" id="cd13884">
    <property type="entry name" value="CuRO_2_tcLCC_insect_like"/>
    <property type="match status" value="1"/>
</dbReference>
<organism evidence="10 11">
    <name type="scientific">Sinanodonta woodiana</name>
    <name type="common">Chinese pond mussel</name>
    <name type="synonym">Anodonta woodiana</name>
    <dbReference type="NCBI Taxonomy" id="1069815"/>
    <lineage>
        <taxon>Eukaryota</taxon>
        <taxon>Metazoa</taxon>
        <taxon>Spiralia</taxon>
        <taxon>Lophotrochozoa</taxon>
        <taxon>Mollusca</taxon>
        <taxon>Bivalvia</taxon>
        <taxon>Autobranchia</taxon>
        <taxon>Heteroconchia</taxon>
        <taxon>Palaeoheterodonta</taxon>
        <taxon>Unionida</taxon>
        <taxon>Unionoidea</taxon>
        <taxon>Unionidae</taxon>
        <taxon>Unioninae</taxon>
        <taxon>Sinanodonta</taxon>
    </lineage>
</organism>
<comment type="caution">
    <text evidence="10">The sequence shown here is derived from an EMBL/GenBank/DDBJ whole genome shotgun (WGS) entry which is preliminary data.</text>
</comment>
<dbReference type="FunFam" id="2.60.40.420:FF:000045">
    <property type="entry name" value="Laccase 2"/>
    <property type="match status" value="1"/>
</dbReference>
<name>A0ABD3UVG4_SINWO</name>
<dbReference type="Proteomes" id="UP001634394">
    <property type="component" value="Unassembled WGS sequence"/>
</dbReference>
<feature type="domain" description="Plastocyanin-like" evidence="6">
    <location>
        <begin position="241"/>
        <end position="362"/>
    </location>
</feature>
<dbReference type="InterPro" id="IPR002355">
    <property type="entry name" value="Cu_oxidase_Cu_BS"/>
</dbReference>
<feature type="domain" description="Plastocyanin-like" evidence="7">
    <location>
        <begin position="446"/>
        <end position="613"/>
    </location>
</feature>
<evidence type="ECO:0000259" key="6">
    <source>
        <dbReference type="Pfam" id="PF00394"/>
    </source>
</evidence>
<gene>
    <name evidence="9" type="ORF">ACJMK2_016964</name>
    <name evidence="10" type="ORF">ACJMK2_016981</name>
</gene>
<keyword evidence="4" id="KW-0186">Copper</keyword>
<dbReference type="CDD" id="cd13905">
    <property type="entry name" value="CuRO_3_tcLLC2_insect_like"/>
    <property type="match status" value="1"/>
</dbReference>
<dbReference type="InterPro" id="IPR011706">
    <property type="entry name" value="Cu-oxidase_C"/>
</dbReference>
<reference evidence="10 11" key="1">
    <citation type="submission" date="2024-11" db="EMBL/GenBank/DDBJ databases">
        <title>Chromosome-level genome assembly of the freshwater bivalve Anodonta woodiana.</title>
        <authorList>
            <person name="Chen X."/>
        </authorList>
    </citation>
    <scope>NUCLEOTIDE SEQUENCE [LARGE SCALE GENOMIC DNA]</scope>
    <source>
        <strain evidence="10">MN2024</strain>
        <tissue evidence="10">Gills</tissue>
    </source>
</reference>
<accession>A0ABD3UVG4</accession>